<gene>
    <name evidence="5" type="ORF">EA472_06325</name>
</gene>
<evidence type="ECO:0000313" key="5">
    <source>
        <dbReference type="EMBL" id="RQH01917.1"/>
    </source>
</evidence>
<feature type="domain" description="HTH bat-type" evidence="3">
    <location>
        <begin position="161"/>
        <end position="211"/>
    </location>
</feature>
<name>A0A3N6N2N1_NATCH</name>
<dbReference type="Pfam" id="PF04967">
    <property type="entry name" value="HTH_10"/>
    <property type="match status" value="1"/>
</dbReference>
<reference evidence="5 6" key="1">
    <citation type="submission" date="2018-10" db="EMBL/GenBank/DDBJ databases">
        <title>Natrarchaeobius chitinivorans gen. nov., sp. nov., and Natrarchaeobius haloalkaliphilus sp. nov., alkaliphilic, chitin-utilizing haloarchaea from hypersaline alkaline lakes.</title>
        <authorList>
            <person name="Sorokin D.Y."/>
            <person name="Elcheninov A.G."/>
            <person name="Kostrikina N.A."/>
            <person name="Bale N.J."/>
            <person name="Sinninghe Damste J.S."/>
            <person name="Khijniak T.V."/>
            <person name="Kublanov I.V."/>
            <person name="Toshchakov S.V."/>
        </authorList>
    </citation>
    <scope>NUCLEOTIDE SEQUENCE [LARGE SCALE GENOMIC DNA]</scope>
    <source>
        <strain evidence="5 6">AArcht7</strain>
    </source>
</reference>
<organism evidence="5 6">
    <name type="scientific">Natrarchaeobius chitinivorans</name>
    <dbReference type="NCBI Taxonomy" id="1679083"/>
    <lineage>
        <taxon>Archaea</taxon>
        <taxon>Methanobacteriati</taxon>
        <taxon>Methanobacteriota</taxon>
        <taxon>Stenosarchaea group</taxon>
        <taxon>Halobacteria</taxon>
        <taxon>Halobacteriales</taxon>
        <taxon>Natrialbaceae</taxon>
        <taxon>Natrarchaeobius</taxon>
    </lineage>
</organism>
<protein>
    <submittedName>
        <fullName evidence="5">Bacterio-opsin activator</fullName>
    </submittedName>
</protein>
<dbReference type="InterPro" id="IPR056493">
    <property type="entry name" value="HVO_0513_N"/>
</dbReference>
<keyword evidence="2" id="KW-0804">Transcription</keyword>
<evidence type="ECO:0000256" key="2">
    <source>
        <dbReference type="ARBA" id="ARBA00023163"/>
    </source>
</evidence>
<evidence type="ECO:0000259" key="4">
    <source>
        <dbReference type="Pfam" id="PF24278"/>
    </source>
</evidence>
<dbReference type="PANTHER" id="PTHR34236:SF1">
    <property type="entry name" value="DIMETHYL SULFOXIDE REDUCTASE TRANSCRIPTIONAL ACTIVATOR"/>
    <property type="match status" value="1"/>
</dbReference>
<sequence length="218" mass="23752">MKRVRITLDPTGEFAPPLYERLAGGASYLERAWIVNWNVARPPAAFLLWLRGDYRRFEAELESSETADEYELLPIGDRECHCFLEGEVAAAARTLFENFTRGSLLTIPPIACNDDGTNTFSIVGTDADIQAAVDGVPDEVGVTIEAVGGRSVAPESAIGRLSPRQRAAVEAALELGYYAVPREATIEDVARELECSTATAGEHLQKAEAAVLHDLFDR</sequence>
<proteinExistence type="predicted"/>
<keyword evidence="1" id="KW-0805">Transcription regulation</keyword>
<accession>A0A3N6N2N1</accession>
<dbReference type="OrthoDB" id="27447at2157"/>
<comment type="caution">
    <text evidence="5">The sequence shown here is derived from an EMBL/GenBank/DDBJ whole genome shotgun (WGS) entry which is preliminary data.</text>
</comment>
<evidence type="ECO:0000313" key="6">
    <source>
        <dbReference type="Proteomes" id="UP000281431"/>
    </source>
</evidence>
<dbReference type="InterPro" id="IPR007050">
    <property type="entry name" value="HTH_bacterioopsin"/>
</dbReference>
<keyword evidence="6" id="KW-1185">Reference proteome</keyword>
<dbReference type="Pfam" id="PF24278">
    <property type="entry name" value="HVO_0513_N"/>
    <property type="match status" value="1"/>
</dbReference>
<evidence type="ECO:0000256" key="1">
    <source>
        <dbReference type="ARBA" id="ARBA00023015"/>
    </source>
</evidence>
<feature type="domain" description="HVO-0513-like N-terminal" evidence="4">
    <location>
        <begin position="44"/>
        <end position="148"/>
    </location>
</feature>
<evidence type="ECO:0000259" key="3">
    <source>
        <dbReference type="Pfam" id="PF04967"/>
    </source>
</evidence>
<dbReference type="EMBL" id="REFZ01000003">
    <property type="protein sequence ID" value="RQH01917.1"/>
    <property type="molecule type" value="Genomic_DNA"/>
</dbReference>
<dbReference type="PANTHER" id="PTHR34236">
    <property type="entry name" value="DIMETHYL SULFOXIDE REDUCTASE TRANSCRIPTIONAL ACTIVATOR"/>
    <property type="match status" value="1"/>
</dbReference>
<dbReference type="Proteomes" id="UP000281431">
    <property type="component" value="Unassembled WGS sequence"/>
</dbReference>
<dbReference type="AlphaFoldDB" id="A0A3N6N2N1"/>